<gene>
    <name evidence="1" type="ORF">D915_007581</name>
</gene>
<dbReference type="Proteomes" id="UP000230066">
    <property type="component" value="Unassembled WGS sequence"/>
</dbReference>
<dbReference type="PANTHER" id="PTHR33487:SF1">
    <property type="entry name" value="CILIA- AND FLAGELLA-ASSOCIATED PROTEIN 54"/>
    <property type="match status" value="1"/>
</dbReference>
<reference evidence="1" key="1">
    <citation type="submission" date="2019-03" db="EMBL/GenBank/DDBJ databases">
        <title>Improved annotation for the trematode Fasciola hepatica.</title>
        <authorList>
            <person name="Choi Y.-J."/>
            <person name="Martin J."/>
            <person name="Mitreva M."/>
        </authorList>
    </citation>
    <scope>NUCLEOTIDE SEQUENCE [LARGE SCALE GENOMIC DNA]</scope>
</reference>
<name>A0A4E0RYM3_FASHE</name>
<evidence type="ECO:0000313" key="1">
    <source>
        <dbReference type="EMBL" id="THD21670.1"/>
    </source>
</evidence>
<accession>A0A4E0RYM3</accession>
<evidence type="ECO:0000313" key="2">
    <source>
        <dbReference type="Proteomes" id="UP000230066"/>
    </source>
</evidence>
<organism evidence="1 2">
    <name type="scientific">Fasciola hepatica</name>
    <name type="common">Liver fluke</name>
    <dbReference type="NCBI Taxonomy" id="6192"/>
    <lineage>
        <taxon>Eukaryota</taxon>
        <taxon>Metazoa</taxon>
        <taxon>Spiralia</taxon>
        <taxon>Lophotrochozoa</taxon>
        <taxon>Platyhelminthes</taxon>
        <taxon>Trematoda</taxon>
        <taxon>Digenea</taxon>
        <taxon>Plagiorchiida</taxon>
        <taxon>Echinostomata</taxon>
        <taxon>Echinostomatoidea</taxon>
        <taxon>Fasciolidae</taxon>
        <taxon>Fasciola</taxon>
    </lineage>
</organism>
<proteinExistence type="predicted"/>
<dbReference type="PANTHER" id="PTHR33487">
    <property type="entry name" value="CILIA- AND FLAGELLA-ASSOCIATED PROTEIN 54"/>
    <property type="match status" value="1"/>
</dbReference>
<dbReference type="AlphaFoldDB" id="A0A4E0RYM3"/>
<comment type="caution">
    <text evidence="1">The sequence shown here is derived from an EMBL/GenBank/DDBJ whole genome shotgun (WGS) entry which is preliminary data.</text>
</comment>
<sequence>MVKDLVVLQHSCIQGRCLIQINNLKSDEAYVFAVAAYDAQGRPLGSHQNGVGQSTAPILVCSEWDELMPFTYLAESAYKRNMIDIGSKAFQVLWPRFVEENVPVRPECGPDSTPLRPLKVYK</sequence>
<dbReference type="EMBL" id="JXXN02003351">
    <property type="protein sequence ID" value="THD21670.1"/>
    <property type="molecule type" value="Genomic_DNA"/>
</dbReference>
<keyword evidence="2" id="KW-1185">Reference proteome</keyword>
<protein>
    <submittedName>
        <fullName evidence="1">Uncharacterized protein</fullName>
    </submittedName>
</protein>
<dbReference type="GO" id="GO:0060271">
    <property type="term" value="P:cilium assembly"/>
    <property type="evidence" value="ECO:0007669"/>
    <property type="project" value="TreeGrafter"/>
</dbReference>